<dbReference type="EMBL" id="JACHOO010000002">
    <property type="protein sequence ID" value="MBB5752028.1"/>
    <property type="molecule type" value="Genomic_DNA"/>
</dbReference>
<protein>
    <submittedName>
        <fullName evidence="2">Catechol 2,3-dioxygenase</fullName>
        <ecNumber evidence="2">1.13.11.2</ecNumber>
    </submittedName>
</protein>
<accession>A0A7W9CUY9</accession>
<gene>
    <name evidence="2" type="ORF">GGQ63_001080</name>
</gene>
<sequence length="280" mass="29816">MSAPLSDAPARAAEALPFALTRPVRIAEVALAARDPQTVAAWYRQVLGLEPTGTAPEGGIALGAGGVPFLILRRAAADAAGDDRRAAGLFHTAFLLPSRRDLARWVRRAAADSIKIDGLADHLVSEAFYLTDPEGNGVEIYADRDPAEWPREGGRLKMANAPIDFEALERSRGDAEPYGAAPALTRIGHVHLRVGDAAVAEAWWRSEVGLDTVTSWPGAAFLASGGYHHHIAANTWSSRGAGPRDPARTGLAYVRLDGPAIASERELRDPWGTTVRLTPA</sequence>
<dbReference type="Gene3D" id="3.10.180.10">
    <property type="entry name" value="2,3-Dihydroxybiphenyl 1,2-Dioxygenase, domain 1"/>
    <property type="match status" value="2"/>
</dbReference>
<name>A0A7W9CUY9_9HYPH</name>
<keyword evidence="3" id="KW-1185">Reference proteome</keyword>
<evidence type="ECO:0000313" key="3">
    <source>
        <dbReference type="Proteomes" id="UP000523821"/>
    </source>
</evidence>
<organism evidence="2 3">
    <name type="scientific">Prosthecomicrobium pneumaticum</name>
    <dbReference type="NCBI Taxonomy" id="81895"/>
    <lineage>
        <taxon>Bacteria</taxon>
        <taxon>Pseudomonadati</taxon>
        <taxon>Pseudomonadota</taxon>
        <taxon>Alphaproteobacteria</taxon>
        <taxon>Hyphomicrobiales</taxon>
        <taxon>Kaistiaceae</taxon>
        <taxon>Prosthecomicrobium</taxon>
    </lineage>
</organism>
<dbReference type="PANTHER" id="PTHR43279">
    <property type="entry name" value="CATECHOL-2,3-DIOXYGENASE"/>
    <property type="match status" value="1"/>
</dbReference>
<proteinExistence type="predicted"/>
<dbReference type="InterPro" id="IPR037523">
    <property type="entry name" value="VOC_core"/>
</dbReference>
<dbReference type="AlphaFoldDB" id="A0A7W9CUY9"/>
<dbReference type="Pfam" id="PF00903">
    <property type="entry name" value="Glyoxalase"/>
    <property type="match status" value="1"/>
</dbReference>
<dbReference type="InterPro" id="IPR004360">
    <property type="entry name" value="Glyas_Fos-R_dOase_dom"/>
</dbReference>
<evidence type="ECO:0000313" key="2">
    <source>
        <dbReference type="EMBL" id="MBB5752028.1"/>
    </source>
</evidence>
<keyword evidence="2" id="KW-0560">Oxidoreductase</keyword>
<dbReference type="InterPro" id="IPR029068">
    <property type="entry name" value="Glyas_Bleomycin-R_OHBP_Dase"/>
</dbReference>
<keyword evidence="2" id="KW-0223">Dioxygenase</keyword>
<dbReference type="GO" id="GO:0018577">
    <property type="term" value="F:catechol 2,3-dioxygenase activity"/>
    <property type="evidence" value="ECO:0007669"/>
    <property type="project" value="UniProtKB-EC"/>
</dbReference>
<feature type="domain" description="VOC" evidence="1">
    <location>
        <begin position="25"/>
        <end position="143"/>
    </location>
</feature>
<evidence type="ECO:0000259" key="1">
    <source>
        <dbReference type="PROSITE" id="PS51819"/>
    </source>
</evidence>
<comment type="caution">
    <text evidence="2">The sequence shown here is derived from an EMBL/GenBank/DDBJ whole genome shotgun (WGS) entry which is preliminary data.</text>
</comment>
<dbReference type="Proteomes" id="UP000523821">
    <property type="component" value="Unassembled WGS sequence"/>
</dbReference>
<dbReference type="EC" id="1.13.11.2" evidence="2"/>
<dbReference type="PROSITE" id="PS51819">
    <property type="entry name" value="VOC"/>
    <property type="match status" value="1"/>
</dbReference>
<reference evidence="2 3" key="1">
    <citation type="submission" date="2020-08" db="EMBL/GenBank/DDBJ databases">
        <title>Genomic Encyclopedia of Type Strains, Phase IV (KMG-IV): sequencing the most valuable type-strain genomes for metagenomic binning, comparative biology and taxonomic classification.</title>
        <authorList>
            <person name="Goeker M."/>
        </authorList>
    </citation>
    <scope>NUCLEOTIDE SEQUENCE [LARGE SCALE GENOMIC DNA]</scope>
    <source>
        <strain evidence="2 3">DSM 16268</strain>
    </source>
</reference>
<dbReference type="PANTHER" id="PTHR43279:SF1">
    <property type="entry name" value="CATECHOL-2,3-DIOXYGENASE"/>
    <property type="match status" value="1"/>
</dbReference>
<dbReference type="SUPFAM" id="SSF54593">
    <property type="entry name" value="Glyoxalase/Bleomycin resistance protein/Dihydroxybiphenyl dioxygenase"/>
    <property type="match status" value="2"/>
</dbReference>
<dbReference type="RefSeq" id="WP_183853314.1">
    <property type="nucleotide sequence ID" value="NZ_JACHOO010000002.1"/>
</dbReference>